<evidence type="ECO:0000313" key="2">
    <source>
        <dbReference type="Proteomes" id="UP000250223"/>
    </source>
</evidence>
<dbReference type="Proteomes" id="UP000250223">
    <property type="component" value="Unassembled WGS sequence"/>
</dbReference>
<accession>A0A2X2VZZ0</accession>
<evidence type="ECO:0000313" key="1">
    <source>
        <dbReference type="EMBL" id="SQB34178.1"/>
    </source>
</evidence>
<protein>
    <submittedName>
        <fullName evidence="1">Uncharacterized protein</fullName>
    </submittedName>
</protein>
<proteinExistence type="predicted"/>
<dbReference type="EMBL" id="UAWC01000007">
    <property type="protein sequence ID" value="SQB34178.1"/>
    <property type="molecule type" value="Genomic_DNA"/>
</dbReference>
<gene>
    <name evidence="1" type="ORF">NCTC13028_01072</name>
</gene>
<dbReference type="RefSeq" id="WP_111921384.1">
    <property type="nucleotide sequence ID" value="NZ_CP173238.1"/>
</dbReference>
<organism evidence="1 2">
    <name type="scientific">Clostridium cochlearium</name>
    <dbReference type="NCBI Taxonomy" id="1494"/>
    <lineage>
        <taxon>Bacteria</taxon>
        <taxon>Bacillati</taxon>
        <taxon>Bacillota</taxon>
        <taxon>Clostridia</taxon>
        <taxon>Eubacteriales</taxon>
        <taxon>Clostridiaceae</taxon>
        <taxon>Clostridium</taxon>
    </lineage>
</organism>
<reference evidence="1 2" key="1">
    <citation type="submission" date="2018-06" db="EMBL/GenBank/DDBJ databases">
        <authorList>
            <consortium name="Pathogen Informatics"/>
            <person name="Doyle S."/>
        </authorList>
    </citation>
    <scope>NUCLEOTIDE SEQUENCE [LARGE SCALE GENOMIC DNA]</scope>
    <source>
        <strain evidence="1 2">NCTC13028</strain>
    </source>
</reference>
<sequence length="154" mass="18131">MINCEPYLKSFIDKTKLPSCSILETPNGVEYDTIKGKVKLTYENNQWIARFSDDNIFTIEQEMNLKIQNIPYHETEPHMKYTKQVSIYGYLFVLSFNDYFETSDNKVSNQPLNIRMIYHLQGLIEFKRANNENTSYRVCKGCKIRNKMGAKLSF</sequence>
<dbReference type="AlphaFoldDB" id="A0A2X2VZZ0"/>
<name>A0A2X2VZZ0_CLOCO</name>